<feature type="region of interest" description="Disordered" evidence="1">
    <location>
        <begin position="542"/>
        <end position="563"/>
    </location>
</feature>
<feature type="compositionally biased region" description="Low complexity" evidence="1">
    <location>
        <begin position="461"/>
        <end position="476"/>
    </location>
</feature>
<dbReference type="Proteomes" id="UP000030744">
    <property type="component" value="Unassembled WGS sequence"/>
</dbReference>
<dbReference type="EMBL" id="HG680487">
    <property type="protein sequence ID" value="CDJ27923.1"/>
    <property type="molecule type" value="Genomic_DNA"/>
</dbReference>
<keyword evidence="3" id="KW-1185">Reference proteome</keyword>
<evidence type="ECO:0000313" key="3">
    <source>
        <dbReference type="Proteomes" id="UP000030744"/>
    </source>
</evidence>
<dbReference type="AlphaFoldDB" id="U6JWN0"/>
<dbReference type="GeneID" id="25376166"/>
<feature type="region of interest" description="Disordered" evidence="1">
    <location>
        <begin position="373"/>
        <end position="479"/>
    </location>
</feature>
<organism evidence="2 3">
    <name type="scientific">Eimeria mitis</name>
    <dbReference type="NCBI Taxonomy" id="44415"/>
    <lineage>
        <taxon>Eukaryota</taxon>
        <taxon>Sar</taxon>
        <taxon>Alveolata</taxon>
        <taxon>Apicomplexa</taxon>
        <taxon>Conoidasida</taxon>
        <taxon>Coccidia</taxon>
        <taxon>Eucoccidiorida</taxon>
        <taxon>Eimeriorina</taxon>
        <taxon>Eimeriidae</taxon>
        <taxon>Eimeria</taxon>
    </lineage>
</organism>
<dbReference type="VEuPathDB" id="ToxoDB:EMH_0012030"/>
<feature type="compositionally biased region" description="Polar residues" evidence="1">
    <location>
        <begin position="373"/>
        <end position="382"/>
    </location>
</feature>
<reference evidence="2" key="1">
    <citation type="submission" date="2013-10" db="EMBL/GenBank/DDBJ databases">
        <title>Genomic analysis of the causative agents of coccidiosis in chickens.</title>
        <authorList>
            <person name="Reid A.J."/>
            <person name="Blake D."/>
            <person name="Billington K."/>
            <person name="Browne H."/>
            <person name="Dunn M."/>
            <person name="Hung S."/>
            <person name="Kawahara F."/>
            <person name="Miranda-Saavedra D."/>
            <person name="Mourier T."/>
            <person name="Nagra H."/>
            <person name="Otto T.D."/>
            <person name="Rawlings N."/>
            <person name="Sanchez A."/>
            <person name="Sanders M."/>
            <person name="Subramaniam C."/>
            <person name="Tay Y."/>
            <person name="Dear P."/>
            <person name="Doerig C."/>
            <person name="Gruber A."/>
            <person name="Parkinson J."/>
            <person name="Shirley M."/>
            <person name="Wan K.L."/>
            <person name="Berriman M."/>
            <person name="Tomley F."/>
            <person name="Pain A."/>
        </authorList>
    </citation>
    <scope>NUCLEOTIDE SEQUENCE [LARGE SCALE GENOMIC DNA]</scope>
    <source>
        <strain evidence="2">Houghton</strain>
    </source>
</reference>
<name>U6JWN0_9EIME</name>
<proteinExistence type="predicted"/>
<reference evidence="2" key="2">
    <citation type="submission" date="2013-10" db="EMBL/GenBank/DDBJ databases">
        <authorList>
            <person name="Aslett M."/>
        </authorList>
    </citation>
    <scope>NUCLEOTIDE SEQUENCE [LARGE SCALE GENOMIC DNA]</scope>
    <source>
        <strain evidence="2">Houghton</strain>
    </source>
</reference>
<feature type="compositionally biased region" description="Low complexity" evidence="1">
    <location>
        <begin position="407"/>
        <end position="437"/>
    </location>
</feature>
<gene>
    <name evidence="2" type="ORF">EMH_0012030</name>
</gene>
<feature type="region of interest" description="Disordered" evidence="1">
    <location>
        <begin position="1"/>
        <end position="25"/>
    </location>
</feature>
<dbReference type="OrthoDB" id="348458at2759"/>
<evidence type="ECO:0000256" key="1">
    <source>
        <dbReference type="SAM" id="MobiDB-lite"/>
    </source>
</evidence>
<evidence type="ECO:0000313" key="2">
    <source>
        <dbReference type="EMBL" id="CDJ27923.1"/>
    </source>
</evidence>
<protein>
    <submittedName>
        <fullName evidence="2">Uncharacterized protein</fullName>
    </submittedName>
</protein>
<sequence length="734" mass="78195">MQNIGHGAPSAPPRHGPPSSGQAGAEAMYFTGEGFLWPSDTTIPHKPHRNESPLRFSLSRPGGQRRLQVHRVGFAALAAVVMAYFLLRCARHLASRSTPTGVLRSLAAAGEEQHVSGEPCVFGSPGEPAGPAVEGGLPGREQVLLEVKRCTSDLVEAMQENRDALLRIPPSFSVKGFATLLRFCVVELAAVCSLLQLKERDSVVSALEHLTDEADFFSHFFKGKRVSRTSLHHIRCMRKLLPDVPKMRFEGSSMPRLELLSKLSRLLKLQQVALKQVQHGMHLLTVAFEQTGEQPPDDAAAEYLDELFQTSDMRRDQVFQDRVLGNWLRGRQCEGLRFGIVAPRMIRAIGQVPPKPDEELLKDLLNTPLGLRQQQMSQQRSGPTDVRSDVQPVEPPLSAEVPAIHVSTTSSSPKELSSAEAAVGPEEPAAEEASSRQASERLDAPATSASSGGLGFSEHVGNSASAGAGDASQSFAPPTVASGSFSSLAAGVPGFPLVAGPDTVSQALSSPEAPGLVGMPLPLKPPDVPGRLALLGHTVTLDSASQESGSSKMPESATSALPLPRSEAPLTQVSGHHEVRETAATSAYGGRGEFLLAVGAFKAAEEPSMSQHPQEQLPSGPLGWIGSTFGAQGELGPYSVVWSADPRWQWPSRQPAVSLDGQSGPKERHYPFKGAAVGEPEGGIREPEGTPPARVAAALFSPTYVDFSKAMPSLQATSGEAVKLPRAQVRQKRL</sequence>
<dbReference type="RefSeq" id="XP_013350500.1">
    <property type="nucleotide sequence ID" value="XM_013495046.1"/>
</dbReference>
<accession>U6JWN0</accession>
<feature type="compositionally biased region" description="Polar residues" evidence="1">
    <location>
        <begin position="542"/>
        <end position="559"/>
    </location>
</feature>